<comment type="caution">
    <text evidence="2">The sequence shown here is derived from an EMBL/GenBank/DDBJ whole genome shotgun (WGS) entry which is preliminary data.</text>
</comment>
<feature type="transmembrane region" description="Helical" evidence="1">
    <location>
        <begin position="29"/>
        <end position="53"/>
    </location>
</feature>
<gene>
    <name evidence="2" type="ORF">K8W24_00070</name>
</gene>
<keyword evidence="1" id="KW-1133">Transmembrane helix</keyword>
<dbReference type="AlphaFoldDB" id="A0A921KQV8"/>
<feature type="transmembrane region" description="Helical" evidence="1">
    <location>
        <begin position="175"/>
        <end position="204"/>
    </location>
</feature>
<dbReference type="EMBL" id="DYWO01000002">
    <property type="protein sequence ID" value="HJF48191.1"/>
    <property type="molecule type" value="Genomic_DNA"/>
</dbReference>
<reference evidence="2" key="1">
    <citation type="journal article" date="2021" name="PeerJ">
        <title>Extensive microbial diversity within the chicken gut microbiome revealed by metagenomics and culture.</title>
        <authorList>
            <person name="Gilroy R."/>
            <person name="Ravi A."/>
            <person name="Getino M."/>
            <person name="Pursley I."/>
            <person name="Horton D.L."/>
            <person name="Alikhan N.F."/>
            <person name="Baker D."/>
            <person name="Gharbi K."/>
            <person name="Hall N."/>
            <person name="Watson M."/>
            <person name="Adriaenssens E.M."/>
            <person name="Foster-Nyarko E."/>
            <person name="Jarju S."/>
            <person name="Secka A."/>
            <person name="Antonio M."/>
            <person name="Oren A."/>
            <person name="Chaudhuri R.R."/>
            <person name="La Ragione R."/>
            <person name="Hildebrand F."/>
            <person name="Pallen M.J."/>
        </authorList>
    </citation>
    <scope>NUCLEOTIDE SEQUENCE</scope>
    <source>
        <strain evidence="2">1647</strain>
    </source>
</reference>
<evidence type="ECO:0000313" key="3">
    <source>
        <dbReference type="Proteomes" id="UP000775129"/>
    </source>
</evidence>
<proteinExistence type="predicted"/>
<evidence type="ECO:0000256" key="1">
    <source>
        <dbReference type="SAM" id="Phobius"/>
    </source>
</evidence>
<feature type="transmembrane region" description="Helical" evidence="1">
    <location>
        <begin position="134"/>
        <end position="154"/>
    </location>
</feature>
<protein>
    <submittedName>
        <fullName evidence="2">Uncharacterized protein</fullName>
    </submittedName>
</protein>
<evidence type="ECO:0000313" key="2">
    <source>
        <dbReference type="EMBL" id="HJF48191.1"/>
    </source>
</evidence>
<name>A0A921KQV8_9MICO</name>
<accession>A0A921KQV8</accession>
<sequence length="244" mass="25896">MTAHVESRPAAPADTRRALGLELTLQRPLLWGCGVVALVVLLLALGQVVRLGFVPLLLAVMAPIGAGPRDAHREALLRGGLGISRAAHVVARTRFVLGLQLALLAVVSLTILWGPHTSEEPAVVGPWNVAGATVMLPTAGFWSDALMFCSAVLWSHLWVGRDALRSSSTLMWARALVSFLGMWVVTGVVAGSLTMALVLGSQWIGANVLFEHSMTIGQILSWAVMLGGVLIALHRRSRVWAAAA</sequence>
<keyword evidence="1" id="KW-0812">Transmembrane</keyword>
<feature type="transmembrane region" description="Helical" evidence="1">
    <location>
        <begin position="216"/>
        <end position="233"/>
    </location>
</feature>
<feature type="transmembrane region" description="Helical" evidence="1">
    <location>
        <begin position="95"/>
        <end position="114"/>
    </location>
</feature>
<organism evidence="2 3">
    <name type="scientific">Brachybacterium paraconglomeratum</name>
    <dbReference type="NCBI Taxonomy" id="173362"/>
    <lineage>
        <taxon>Bacteria</taxon>
        <taxon>Bacillati</taxon>
        <taxon>Actinomycetota</taxon>
        <taxon>Actinomycetes</taxon>
        <taxon>Micrococcales</taxon>
        <taxon>Dermabacteraceae</taxon>
        <taxon>Brachybacterium</taxon>
    </lineage>
</organism>
<reference evidence="2" key="2">
    <citation type="submission" date="2021-09" db="EMBL/GenBank/DDBJ databases">
        <authorList>
            <person name="Gilroy R."/>
        </authorList>
    </citation>
    <scope>NUCLEOTIDE SEQUENCE</scope>
    <source>
        <strain evidence="2">1647</strain>
    </source>
</reference>
<dbReference type="Proteomes" id="UP000775129">
    <property type="component" value="Unassembled WGS sequence"/>
</dbReference>
<keyword evidence="1" id="KW-0472">Membrane</keyword>